<gene>
    <name evidence="1" type="ORF">PsYK624_161980</name>
</gene>
<evidence type="ECO:0000313" key="2">
    <source>
        <dbReference type="Proteomes" id="UP000703269"/>
    </source>
</evidence>
<evidence type="ECO:0000313" key="1">
    <source>
        <dbReference type="EMBL" id="GJE99923.1"/>
    </source>
</evidence>
<sequence>MCYHAEPQRCYTFCASSRGQCLKYTVCAVWSVRNRQSQVDVTNDCVSRILHPQKSFLQNRYTTEDQMYIDRYEL</sequence>
<organism evidence="1 2">
    <name type="scientific">Phanerochaete sordida</name>
    <dbReference type="NCBI Taxonomy" id="48140"/>
    <lineage>
        <taxon>Eukaryota</taxon>
        <taxon>Fungi</taxon>
        <taxon>Dikarya</taxon>
        <taxon>Basidiomycota</taxon>
        <taxon>Agaricomycotina</taxon>
        <taxon>Agaricomycetes</taxon>
        <taxon>Polyporales</taxon>
        <taxon>Phanerochaetaceae</taxon>
        <taxon>Phanerochaete</taxon>
    </lineage>
</organism>
<dbReference type="Proteomes" id="UP000703269">
    <property type="component" value="Unassembled WGS sequence"/>
</dbReference>
<reference evidence="1 2" key="1">
    <citation type="submission" date="2021-08" db="EMBL/GenBank/DDBJ databases">
        <title>Draft Genome Sequence of Phanerochaete sordida strain YK-624.</title>
        <authorList>
            <person name="Mori T."/>
            <person name="Dohra H."/>
            <person name="Suzuki T."/>
            <person name="Kawagishi H."/>
            <person name="Hirai H."/>
        </authorList>
    </citation>
    <scope>NUCLEOTIDE SEQUENCE [LARGE SCALE GENOMIC DNA]</scope>
    <source>
        <strain evidence="1 2">YK-624</strain>
    </source>
</reference>
<name>A0A9P3GRU9_9APHY</name>
<dbReference type="AlphaFoldDB" id="A0A9P3GRU9"/>
<proteinExistence type="predicted"/>
<dbReference type="EMBL" id="BPQB01000125">
    <property type="protein sequence ID" value="GJE99923.1"/>
    <property type="molecule type" value="Genomic_DNA"/>
</dbReference>
<comment type="caution">
    <text evidence="1">The sequence shown here is derived from an EMBL/GenBank/DDBJ whole genome shotgun (WGS) entry which is preliminary data.</text>
</comment>
<accession>A0A9P3GRU9</accession>
<protein>
    <submittedName>
        <fullName evidence="1">Uncharacterized protein</fullName>
    </submittedName>
</protein>
<keyword evidence="2" id="KW-1185">Reference proteome</keyword>